<dbReference type="GO" id="GO:0003700">
    <property type="term" value="F:DNA-binding transcription factor activity"/>
    <property type="evidence" value="ECO:0007669"/>
    <property type="project" value="InterPro"/>
</dbReference>
<dbReference type="EMBL" id="GL381577">
    <property type="protein sequence ID" value="EGT38863.1"/>
    <property type="molecule type" value="Genomic_DNA"/>
</dbReference>
<evidence type="ECO:0000256" key="6">
    <source>
        <dbReference type="ARBA" id="ARBA00023125"/>
    </source>
</evidence>
<dbReference type="InterPro" id="IPR001628">
    <property type="entry name" value="Znf_hrmn_rcpt"/>
</dbReference>
<keyword evidence="7" id="KW-0804">Transcription</keyword>
<reference evidence="12" key="1">
    <citation type="submission" date="2011-07" db="EMBL/GenBank/DDBJ databases">
        <authorList>
            <consortium name="Caenorhabditis brenneri Sequencing and Analysis Consortium"/>
            <person name="Wilson R.K."/>
        </authorList>
    </citation>
    <scope>NUCLEOTIDE SEQUENCE [LARGE SCALE GENOMIC DNA]</scope>
    <source>
        <strain evidence="12">PB2801</strain>
    </source>
</reference>
<dbReference type="SMART" id="SM00399">
    <property type="entry name" value="ZnF_C4"/>
    <property type="match status" value="1"/>
</dbReference>
<evidence type="ECO:0000256" key="2">
    <source>
        <dbReference type="ARBA" id="ARBA00022723"/>
    </source>
</evidence>
<evidence type="ECO:0000313" key="11">
    <source>
        <dbReference type="EMBL" id="EGT38863.1"/>
    </source>
</evidence>
<name>G0PMX4_CAEBE</name>
<evidence type="ECO:0000313" key="12">
    <source>
        <dbReference type="Proteomes" id="UP000008068"/>
    </source>
</evidence>
<keyword evidence="3" id="KW-0863">Zinc-finger</keyword>
<dbReference type="AlphaFoldDB" id="G0PMX4"/>
<dbReference type="Proteomes" id="UP000008068">
    <property type="component" value="Unassembled WGS sequence"/>
</dbReference>
<keyword evidence="2" id="KW-0479">Metal-binding</keyword>
<comment type="similarity">
    <text evidence="1">Belongs to the nuclear hormone receptor family.</text>
</comment>
<gene>
    <name evidence="11" type="ORF">CAEBREN_04745</name>
</gene>
<keyword evidence="8" id="KW-0675">Receptor</keyword>
<evidence type="ECO:0000256" key="4">
    <source>
        <dbReference type="ARBA" id="ARBA00022833"/>
    </source>
</evidence>
<dbReference type="GO" id="GO:0008270">
    <property type="term" value="F:zinc ion binding"/>
    <property type="evidence" value="ECO:0007669"/>
    <property type="project" value="UniProtKB-KW"/>
</dbReference>
<dbReference type="PROSITE" id="PS51030">
    <property type="entry name" value="NUCLEAR_REC_DBD_2"/>
    <property type="match status" value="1"/>
</dbReference>
<keyword evidence="4" id="KW-0862">Zinc</keyword>
<keyword evidence="9" id="KW-0539">Nucleus</keyword>
<dbReference type="OrthoDB" id="10018779at2759"/>
<evidence type="ECO:0000259" key="10">
    <source>
        <dbReference type="PROSITE" id="PS51030"/>
    </source>
</evidence>
<keyword evidence="5" id="KW-0805">Transcription regulation</keyword>
<dbReference type="HOGENOM" id="CLU_131697_0_0_1"/>
<dbReference type="InParanoid" id="G0PMX4"/>
<dbReference type="PANTHER" id="PTHR45886">
    <property type="entry name" value="NUCLEAR HORMONE RECEPTOR FAMILY-RELATED-RELATED"/>
    <property type="match status" value="1"/>
</dbReference>
<dbReference type="eggNOG" id="ENOG502TJUW">
    <property type="taxonomic scope" value="Eukaryota"/>
</dbReference>
<dbReference type="Pfam" id="PF00105">
    <property type="entry name" value="zf-C4"/>
    <property type="match status" value="1"/>
</dbReference>
<keyword evidence="6" id="KW-0238">DNA-binding</keyword>
<protein>
    <recommendedName>
        <fullName evidence="10">Nuclear receptor domain-containing protein</fullName>
    </recommendedName>
</protein>
<sequence>MSVSPSSFSSSSSSSFSCSSGSLLDLQQRKCVICDRLAYSNNYGVLSCDACKMFYRRIVVLNRDYKCKYGGVCRESLAPRDVKCKGCRYQMCLEAGMTFQPTFLELTNEKDMDVAVLIGNILFLDSRRSKAMKTQFTDEDSTLNEVLEKRMRMKTRSPILRL</sequence>
<evidence type="ECO:0000256" key="3">
    <source>
        <dbReference type="ARBA" id="ARBA00022771"/>
    </source>
</evidence>
<proteinExistence type="inferred from homology"/>
<dbReference type="OMA" id="IACKACR"/>
<evidence type="ECO:0000256" key="9">
    <source>
        <dbReference type="ARBA" id="ARBA00023242"/>
    </source>
</evidence>
<dbReference type="InterPro" id="IPR013088">
    <property type="entry name" value="Znf_NHR/GATA"/>
</dbReference>
<keyword evidence="12" id="KW-1185">Reference proteome</keyword>
<dbReference type="PANTHER" id="PTHR45886:SF6">
    <property type="entry name" value="NUCLEAR HORMONE RECEPTOR FAMILY"/>
    <property type="match status" value="1"/>
</dbReference>
<dbReference type="STRING" id="135651.G0PMX4"/>
<dbReference type="GO" id="GO:0043565">
    <property type="term" value="F:sequence-specific DNA binding"/>
    <property type="evidence" value="ECO:0007669"/>
    <property type="project" value="InterPro"/>
</dbReference>
<dbReference type="Gene3D" id="3.30.50.10">
    <property type="entry name" value="Erythroid Transcription Factor GATA-1, subunit A"/>
    <property type="match status" value="1"/>
</dbReference>
<accession>G0PMX4</accession>
<feature type="domain" description="Nuclear receptor" evidence="10">
    <location>
        <begin position="28"/>
        <end position="104"/>
    </location>
</feature>
<evidence type="ECO:0000256" key="7">
    <source>
        <dbReference type="ARBA" id="ARBA00023163"/>
    </source>
</evidence>
<dbReference type="SUPFAM" id="SSF57716">
    <property type="entry name" value="Glucocorticoid receptor-like (DNA-binding domain)"/>
    <property type="match status" value="1"/>
</dbReference>
<dbReference type="PRINTS" id="PR00047">
    <property type="entry name" value="STROIDFINGER"/>
</dbReference>
<evidence type="ECO:0000256" key="1">
    <source>
        <dbReference type="ARBA" id="ARBA00005993"/>
    </source>
</evidence>
<evidence type="ECO:0000256" key="8">
    <source>
        <dbReference type="ARBA" id="ARBA00023170"/>
    </source>
</evidence>
<evidence type="ECO:0000256" key="5">
    <source>
        <dbReference type="ARBA" id="ARBA00023015"/>
    </source>
</evidence>
<organism evidence="12">
    <name type="scientific">Caenorhabditis brenneri</name>
    <name type="common">Nematode worm</name>
    <dbReference type="NCBI Taxonomy" id="135651"/>
    <lineage>
        <taxon>Eukaryota</taxon>
        <taxon>Metazoa</taxon>
        <taxon>Ecdysozoa</taxon>
        <taxon>Nematoda</taxon>
        <taxon>Chromadorea</taxon>
        <taxon>Rhabditida</taxon>
        <taxon>Rhabditina</taxon>
        <taxon>Rhabditomorpha</taxon>
        <taxon>Rhabditoidea</taxon>
        <taxon>Rhabditidae</taxon>
        <taxon>Peloderinae</taxon>
        <taxon>Caenorhabditis</taxon>
    </lineage>
</organism>